<dbReference type="Proteomes" id="UP000625316">
    <property type="component" value="Unassembled WGS sequence"/>
</dbReference>
<dbReference type="InterPro" id="IPR019734">
    <property type="entry name" value="TPR_rpt"/>
</dbReference>
<accession>A0A928VT35</accession>
<evidence type="ECO:0000313" key="3">
    <source>
        <dbReference type="EMBL" id="MBE9031739.1"/>
    </source>
</evidence>
<keyword evidence="2" id="KW-0732">Signal</keyword>
<dbReference type="Gene3D" id="2.160.20.80">
    <property type="entry name" value="E3 ubiquitin-protein ligase SopA"/>
    <property type="match status" value="1"/>
</dbReference>
<evidence type="ECO:0000256" key="2">
    <source>
        <dbReference type="SAM" id="SignalP"/>
    </source>
</evidence>
<gene>
    <name evidence="3" type="ORF">IQ266_18560</name>
</gene>
<proteinExistence type="predicted"/>
<dbReference type="Pfam" id="PF00805">
    <property type="entry name" value="Pentapeptide"/>
    <property type="match status" value="1"/>
</dbReference>
<dbReference type="InterPro" id="IPR001646">
    <property type="entry name" value="5peptide_repeat"/>
</dbReference>
<name>A0A928VT35_9CYAN</name>
<feature type="chain" id="PRO_5036837370" evidence="2">
    <location>
        <begin position="24"/>
        <end position="254"/>
    </location>
</feature>
<keyword evidence="1" id="KW-0802">TPR repeat</keyword>
<feature type="signal peptide" evidence="2">
    <location>
        <begin position="1"/>
        <end position="23"/>
    </location>
</feature>
<feature type="repeat" description="TPR" evidence="1">
    <location>
        <begin position="141"/>
        <end position="174"/>
    </location>
</feature>
<evidence type="ECO:0000313" key="4">
    <source>
        <dbReference type="Proteomes" id="UP000625316"/>
    </source>
</evidence>
<dbReference type="PROSITE" id="PS50005">
    <property type="entry name" value="TPR"/>
    <property type="match status" value="1"/>
</dbReference>
<sequence>MSMLKPTVAAVALTLGLATGAIAEDLAHVQQLLSTKKCSGCDLTSAGLVLARLPGADLSNANLAGANLSQANLVGANLAGANLVGVSLVGANLAGANLVGANLVGVDLRNTYLAGADLTDAKLTNANIQDAVGLSKDVGTADEFYQWAMAAGKEKRYELSLQYFNKALVRNPDLAAAFLGRGMSKIQLGDEKGALEDLDGAAILFEKQGKLTDAETTKKVAAELRKPPKKRGGGGFGQALVGLAGTFLQLFLGF</sequence>
<evidence type="ECO:0000256" key="1">
    <source>
        <dbReference type="PROSITE-ProRule" id="PRU00339"/>
    </source>
</evidence>
<dbReference type="InterPro" id="IPR051082">
    <property type="entry name" value="Pentapeptide-BTB/POZ_domain"/>
</dbReference>
<dbReference type="SUPFAM" id="SSF48452">
    <property type="entry name" value="TPR-like"/>
    <property type="match status" value="1"/>
</dbReference>
<comment type="caution">
    <text evidence="3">The sequence shown here is derived from an EMBL/GenBank/DDBJ whole genome shotgun (WGS) entry which is preliminary data.</text>
</comment>
<dbReference type="SMART" id="SM00028">
    <property type="entry name" value="TPR"/>
    <property type="match status" value="2"/>
</dbReference>
<dbReference type="InterPro" id="IPR011990">
    <property type="entry name" value="TPR-like_helical_dom_sf"/>
</dbReference>
<dbReference type="EMBL" id="JADEXQ010000074">
    <property type="protein sequence ID" value="MBE9031739.1"/>
    <property type="molecule type" value="Genomic_DNA"/>
</dbReference>
<dbReference type="PANTHER" id="PTHR14136">
    <property type="entry name" value="BTB_POZ DOMAIN-CONTAINING PROTEIN KCTD9"/>
    <property type="match status" value="1"/>
</dbReference>
<organism evidence="3 4">
    <name type="scientific">Romeriopsis navalis LEGE 11480</name>
    <dbReference type="NCBI Taxonomy" id="2777977"/>
    <lineage>
        <taxon>Bacteria</taxon>
        <taxon>Bacillati</taxon>
        <taxon>Cyanobacteriota</taxon>
        <taxon>Cyanophyceae</taxon>
        <taxon>Leptolyngbyales</taxon>
        <taxon>Leptolyngbyaceae</taxon>
        <taxon>Romeriopsis</taxon>
        <taxon>Romeriopsis navalis</taxon>
    </lineage>
</organism>
<keyword evidence="4" id="KW-1185">Reference proteome</keyword>
<dbReference type="AlphaFoldDB" id="A0A928VT35"/>
<reference evidence="3" key="1">
    <citation type="submission" date="2020-10" db="EMBL/GenBank/DDBJ databases">
        <authorList>
            <person name="Castelo-Branco R."/>
            <person name="Eusebio N."/>
            <person name="Adriana R."/>
            <person name="Vieira A."/>
            <person name="Brugerolle De Fraissinette N."/>
            <person name="Rezende De Castro R."/>
            <person name="Schneider M.P."/>
            <person name="Vasconcelos V."/>
            <person name="Leao P.N."/>
        </authorList>
    </citation>
    <scope>NUCLEOTIDE SEQUENCE</scope>
    <source>
        <strain evidence="3">LEGE 11480</strain>
    </source>
</reference>
<dbReference type="SUPFAM" id="SSF141571">
    <property type="entry name" value="Pentapeptide repeat-like"/>
    <property type="match status" value="1"/>
</dbReference>
<dbReference type="PANTHER" id="PTHR14136:SF17">
    <property type="entry name" value="BTB_POZ DOMAIN-CONTAINING PROTEIN KCTD9"/>
    <property type="match status" value="1"/>
</dbReference>
<dbReference type="Gene3D" id="1.25.40.10">
    <property type="entry name" value="Tetratricopeptide repeat domain"/>
    <property type="match status" value="1"/>
</dbReference>
<protein>
    <submittedName>
        <fullName evidence="3">Pentapeptide repeat-containing protein</fullName>
    </submittedName>
</protein>
<dbReference type="RefSeq" id="WP_264326566.1">
    <property type="nucleotide sequence ID" value="NZ_JADEXQ010000074.1"/>
</dbReference>